<evidence type="ECO:0000256" key="3">
    <source>
        <dbReference type="ARBA" id="ARBA00022989"/>
    </source>
</evidence>
<gene>
    <name evidence="6" type="ORF">GQ61_02560</name>
</gene>
<keyword evidence="4 5" id="KW-0472">Membrane</keyword>
<dbReference type="NCBIfam" id="NF037968">
    <property type="entry name" value="SemiSWEET_2"/>
    <property type="match status" value="1"/>
</dbReference>
<protein>
    <recommendedName>
        <fullName evidence="8">Glutathione synthetase</fullName>
    </recommendedName>
</protein>
<name>A0A1W6N3N2_9PROT</name>
<keyword evidence="3 5" id="KW-1133">Transmembrane helix</keyword>
<dbReference type="OrthoDB" id="9814012at2"/>
<dbReference type="GO" id="GO:0016020">
    <property type="term" value="C:membrane"/>
    <property type="evidence" value="ECO:0007669"/>
    <property type="project" value="UniProtKB-SubCell"/>
</dbReference>
<proteinExistence type="predicted"/>
<feature type="transmembrane region" description="Helical" evidence="5">
    <location>
        <begin position="63"/>
        <end position="86"/>
    </location>
</feature>
<dbReference type="EMBL" id="CP008743">
    <property type="protein sequence ID" value="ARN84389.1"/>
    <property type="molecule type" value="Genomic_DNA"/>
</dbReference>
<sequence>MTEYINIAEVIGHLAGSLTTAAFLPQAIKVFKTKRTQDISLLMYIILCLGVGCWFAYGVMINALPVMIANGLTLVLAASILVFKLVSEKEK</sequence>
<reference evidence="6 7" key="1">
    <citation type="submission" date="2014-06" db="EMBL/GenBank/DDBJ databases">
        <title>The genome of the endonuclear symbiont Nucleicultrix amoebiphila.</title>
        <authorList>
            <person name="Schulz F."/>
            <person name="Horn M."/>
        </authorList>
    </citation>
    <scope>NUCLEOTIDE SEQUENCE [LARGE SCALE GENOMIC DNA]</scope>
    <source>
        <strain evidence="6 7">FS5</strain>
    </source>
</reference>
<dbReference type="Gene3D" id="1.20.1280.290">
    <property type="match status" value="1"/>
</dbReference>
<evidence type="ECO:0000256" key="5">
    <source>
        <dbReference type="SAM" id="Phobius"/>
    </source>
</evidence>
<dbReference type="AlphaFoldDB" id="A0A1W6N3N2"/>
<dbReference type="RefSeq" id="WP_085783779.1">
    <property type="nucleotide sequence ID" value="NZ_CP008743.1"/>
</dbReference>
<dbReference type="Proteomes" id="UP000237351">
    <property type="component" value="Chromosome"/>
</dbReference>
<evidence type="ECO:0000256" key="4">
    <source>
        <dbReference type="ARBA" id="ARBA00023136"/>
    </source>
</evidence>
<dbReference type="GO" id="GO:0051119">
    <property type="term" value="F:sugar transmembrane transporter activity"/>
    <property type="evidence" value="ECO:0007669"/>
    <property type="project" value="InterPro"/>
</dbReference>
<keyword evidence="7" id="KW-1185">Reference proteome</keyword>
<dbReference type="KEGG" id="naf:GQ61_02560"/>
<keyword evidence="2 5" id="KW-0812">Transmembrane</keyword>
<organism evidence="6 7">
    <name type="scientific">Candidatus Nucleicultrix amoebiphila FS5</name>
    <dbReference type="NCBI Taxonomy" id="1414854"/>
    <lineage>
        <taxon>Bacteria</taxon>
        <taxon>Pseudomonadati</taxon>
        <taxon>Pseudomonadota</taxon>
        <taxon>Alphaproteobacteria</taxon>
        <taxon>Holosporales</taxon>
        <taxon>Candidatus Nucleicultricaceae</taxon>
        <taxon>Candidatus Nucleicultrix</taxon>
    </lineage>
</organism>
<evidence type="ECO:0008006" key="8">
    <source>
        <dbReference type="Google" id="ProtNLM"/>
    </source>
</evidence>
<accession>A0A1W6N3N2</accession>
<evidence type="ECO:0000313" key="7">
    <source>
        <dbReference type="Proteomes" id="UP000237351"/>
    </source>
</evidence>
<dbReference type="InterPro" id="IPR006603">
    <property type="entry name" value="PQ-loop_rpt"/>
</dbReference>
<comment type="subcellular location">
    <subcellularLocation>
        <location evidence="1">Membrane</location>
        <topology evidence="1">Multi-pass membrane protein</topology>
    </subcellularLocation>
</comment>
<dbReference type="InterPro" id="IPR047662">
    <property type="entry name" value="SemiSWEET"/>
</dbReference>
<evidence type="ECO:0000256" key="2">
    <source>
        <dbReference type="ARBA" id="ARBA00022692"/>
    </source>
</evidence>
<evidence type="ECO:0000313" key="6">
    <source>
        <dbReference type="EMBL" id="ARN84389.1"/>
    </source>
</evidence>
<evidence type="ECO:0000256" key="1">
    <source>
        <dbReference type="ARBA" id="ARBA00004141"/>
    </source>
</evidence>
<dbReference type="Pfam" id="PF04193">
    <property type="entry name" value="PQ-loop"/>
    <property type="match status" value="1"/>
</dbReference>
<feature type="transmembrane region" description="Helical" evidence="5">
    <location>
        <begin position="39"/>
        <end position="57"/>
    </location>
</feature>